<evidence type="ECO:0000313" key="3">
    <source>
        <dbReference type="Proteomes" id="UP000236161"/>
    </source>
</evidence>
<feature type="region of interest" description="Disordered" evidence="1">
    <location>
        <begin position="1"/>
        <end position="20"/>
    </location>
</feature>
<name>A0A2I0BCY3_9ASPA</name>
<evidence type="ECO:0000256" key="1">
    <source>
        <dbReference type="SAM" id="MobiDB-lite"/>
    </source>
</evidence>
<protein>
    <submittedName>
        <fullName evidence="2">Uncharacterized protein</fullName>
    </submittedName>
</protein>
<reference evidence="2 3" key="1">
    <citation type="journal article" date="2017" name="Nature">
        <title>The Apostasia genome and the evolution of orchids.</title>
        <authorList>
            <person name="Zhang G.Q."/>
            <person name="Liu K.W."/>
            <person name="Li Z."/>
            <person name="Lohaus R."/>
            <person name="Hsiao Y.Y."/>
            <person name="Niu S.C."/>
            <person name="Wang J.Y."/>
            <person name="Lin Y.C."/>
            <person name="Xu Q."/>
            <person name="Chen L.J."/>
            <person name="Yoshida K."/>
            <person name="Fujiwara S."/>
            <person name="Wang Z.W."/>
            <person name="Zhang Y.Q."/>
            <person name="Mitsuda N."/>
            <person name="Wang M."/>
            <person name="Liu G.H."/>
            <person name="Pecoraro L."/>
            <person name="Huang H.X."/>
            <person name="Xiao X.J."/>
            <person name="Lin M."/>
            <person name="Wu X.Y."/>
            <person name="Wu W.L."/>
            <person name="Chen Y.Y."/>
            <person name="Chang S.B."/>
            <person name="Sakamoto S."/>
            <person name="Ohme-Takagi M."/>
            <person name="Yagi M."/>
            <person name="Zeng S.J."/>
            <person name="Shen C.Y."/>
            <person name="Yeh C.M."/>
            <person name="Luo Y.B."/>
            <person name="Tsai W.C."/>
            <person name="Van de Peer Y."/>
            <person name="Liu Z.J."/>
        </authorList>
    </citation>
    <scope>NUCLEOTIDE SEQUENCE [LARGE SCALE GENOMIC DNA]</scope>
    <source>
        <strain evidence="3">cv. Shenzhen</strain>
        <tissue evidence="2">Stem</tissue>
    </source>
</reference>
<dbReference type="AlphaFoldDB" id="A0A2I0BCY3"/>
<accession>A0A2I0BCY3</accession>
<dbReference type="EMBL" id="KZ451890">
    <property type="protein sequence ID" value="PKA65645.1"/>
    <property type="molecule type" value="Genomic_DNA"/>
</dbReference>
<organism evidence="2 3">
    <name type="scientific">Apostasia shenzhenica</name>
    <dbReference type="NCBI Taxonomy" id="1088818"/>
    <lineage>
        <taxon>Eukaryota</taxon>
        <taxon>Viridiplantae</taxon>
        <taxon>Streptophyta</taxon>
        <taxon>Embryophyta</taxon>
        <taxon>Tracheophyta</taxon>
        <taxon>Spermatophyta</taxon>
        <taxon>Magnoliopsida</taxon>
        <taxon>Liliopsida</taxon>
        <taxon>Asparagales</taxon>
        <taxon>Orchidaceae</taxon>
        <taxon>Apostasioideae</taxon>
        <taxon>Apostasia</taxon>
    </lineage>
</organism>
<gene>
    <name evidence="2" type="ORF">AXF42_Ash013059</name>
</gene>
<sequence>MSVSLSRSRRTSDTGVTRRRPYGCRRVAHAAWVRQRRPCATIGMREMRRGEREDDF</sequence>
<dbReference type="Proteomes" id="UP000236161">
    <property type="component" value="Unassembled WGS sequence"/>
</dbReference>
<keyword evidence="3" id="KW-1185">Reference proteome</keyword>
<evidence type="ECO:0000313" key="2">
    <source>
        <dbReference type="EMBL" id="PKA65645.1"/>
    </source>
</evidence>
<proteinExistence type="predicted"/>